<sequence length="401" mass="43278">MTQSERESRDFIAQCSKAAKEFNACRIAEGKELHSAAAGAADLLPLPASSKREAQDEHVDSARPPKRVIFCDALDITDGAANAIPERTSTFGFVSVLTSATAHPCSLKWKNVNVAPAEPEAGERNSIPQPAAISSPVSSPGSTTSSSSTDTSDSNSFVAVPEPFQSHVTPPAAPEHDVASASKGSPVPKNINNNMEMLISHADAMNRCMSQTYFKLSEFQTWSMKNTTALETRLTNLENKLVDQDAAFQRSMASLETQLATVCVLEDLLFNSNGKIAKSMKQLADLKVKLDGVDDDLEREHKKSQTILVDISTKIDSIIRDISNLHSLAHRQGPALSRVEACSNRVEACSNRVEALEEEILSRLGDGLHDHPSLDSENTTAINIPKKTATSARIDSPVDSE</sequence>
<evidence type="ECO:0000313" key="3">
    <source>
        <dbReference type="Proteomes" id="UP000008383"/>
    </source>
</evidence>
<dbReference type="GeneID" id="9580950"/>
<dbReference type="HOGENOM" id="CLU_720000_0_0_1"/>
<dbReference type="RefSeq" id="XP_003022403.1">
    <property type="nucleotide sequence ID" value="XM_003022357.1"/>
</dbReference>
<evidence type="ECO:0000256" key="1">
    <source>
        <dbReference type="SAM" id="MobiDB-lite"/>
    </source>
</evidence>
<dbReference type="OrthoDB" id="10592814at2759"/>
<name>D4D8N0_TRIVH</name>
<dbReference type="EMBL" id="ACYE01000180">
    <property type="protein sequence ID" value="EFE41785.1"/>
    <property type="molecule type" value="Genomic_DNA"/>
</dbReference>
<dbReference type="AlphaFoldDB" id="D4D8N0"/>
<feature type="compositionally biased region" description="Low complexity" evidence="1">
    <location>
        <begin position="134"/>
        <end position="156"/>
    </location>
</feature>
<organism evidence="2 3">
    <name type="scientific">Trichophyton verrucosum (strain HKI 0517)</name>
    <dbReference type="NCBI Taxonomy" id="663202"/>
    <lineage>
        <taxon>Eukaryota</taxon>
        <taxon>Fungi</taxon>
        <taxon>Dikarya</taxon>
        <taxon>Ascomycota</taxon>
        <taxon>Pezizomycotina</taxon>
        <taxon>Eurotiomycetes</taxon>
        <taxon>Eurotiomycetidae</taxon>
        <taxon>Onygenales</taxon>
        <taxon>Arthrodermataceae</taxon>
        <taxon>Trichophyton</taxon>
    </lineage>
</organism>
<proteinExistence type="predicted"/>
<evidence type="ECO:0000313" key="2">
    <source>
        <dbReference type="EMBL" id="EFE41785.1"/>
    </source>
</evidence>
<reference evidence="3" key="1">
    <citation type="journal article" date="2011" name="Genome Biol.">
        <title>Comparative and functional genomics provide insights into the pathogenicity of dermatophytic fungi.</title>
        <authorList>
            <person name="Burmester A."/>
            <person name="Shelest E."/>
            <person name="Gloeckner G."/>
            <person name="Heddergott C."/>
            <person name="Schindler S."/>
            <person name="Staib P."/>
            <person name="Heidel A."/>
            <person name="Felder M."/>
            <person name="Petzold A."/>
            <person name="Szafranski K."/>
            <person name="Feuermann M."/>
            <person name="Pedruzzi I."/>
            <person name="Priebe S."/>
            <person name="Groth M."/>
            <person name="Winkler R."/>
            <person name="Li W."/>
            <person name="Kniemeyer O."/>
            <person name="Schroeckh V."/>
            <person name="Hertweck C."/>
            <person name="Hube B."/>
            <person name="White T.C."/>
            <person name="Platzer M."/>
            <person name="Guthke R."/>
            <person name="Heitman J."/>
            <person name="Woestemeyer J."/>
            <person name="Zipfel P.F."/>
            <person name="Monod M."/>
            <person name="Brakhage A.A."/>
        </authorList>
    </citation>
    <scope>NUCLEOTIDE SEQUENCE [LARGE SCALE GENOMIC DNA]</scope>
    <source>
        <strain evidence="3">HKI 0517</strain>
    </source>
</reference>
<accession>D4D8N0</accession>
<feature type="compositionally biased region" description="Polar residues" evidence="1">
    <location>
        <begin position="375"/>
        <end position="393"/>
    </location>
</feature>
<comment type="caution">
    <text evidence="2">The sequence shown here is derived from an EMBL/GenBank/DDBJ whole genome shotgun (WGS) entry which is preliminary data.</text>
</comment>
<keyword evidence="3" id="KW-1185">Reference proteome</keyword>
<gene>
    <name evidence="2" type="ORF">TRV_03467</name>
</gene>
<feature type="region of interest" description="Disordered" evidence="1">
    <location>
        <begin position="367"/>
        <end position="401"/>
    </location>
</feature>
<dbReference type="KEGG" id="tve:TRV_03467"/>
<protein>
    <submittedName>
        <fullName evidence="2">Uncharacterized protein</fullName>
    </submittedName>
</protein>
<feature type="region of interest" description="Disordered" evidence="1">
    <location>
        <begin position="119"/>
        <end position="189"/>
    </location>
</feature>
<dbReference type="Proteomes" id="UP000008383">
    <property type="component" value="Unassembled WGS sequence"/>
</dbReference>